<proteinExistence type="predicted"/>
<protein>
    <submittedName>
        <fullName evidence="1">Uncharacterized protein</fullName>
    </submittedName>
</protein>
<organism evidence="1">
    <name type="scientific">Anguilla anguilla</name>
    <name type="common">European freshwater eel</name>
    <name type="synonym">Muraena anguilla</name>
    <dbReference type="NCBI Taxonomy" id="7936"/>
    <lineage>
        <taxon>Eukaryota</taxon>
        <taxon>Metazoa</taxon>
        <taxon>Chordata</taxon>
        <taxon>Craniata</taxon>
        <taxon>Vertebrata</taxon>
        <taxon>Euteleostomi</taxon>
        <taxon>Actinopterygii</taxon>
        <taxon>Neopterygii</taxon>
        <taxon>Teleostei</taxon>
        <taxon>Anguilliformes</taxon>
        <taxon>Anguillidae</taxon>
        <taxon>Anguilla</taxon>
    </lineage>
</organism>
<name>A0A0E9R0R7_ANGAN</name>
<sequence length="20" mass="2367">MPRASPAFRLPIFTKQKFKC</sequence>
<reference evidence="1" key="2">
    <citation type="journal article" date="2015" name="Fish Shellfish Immunol.">
        <title>Early steps in the European eel (Anguilla anguilla)-Vibrio vulnificus interaction in the gills: Role of the RtxA13 toxin.</title>
        <authorList>
            <person name="Callol A."/>
            <person name="Pajuelo D."/>
            <person name="Ebbesson L."/>
            <person name="Teles M."/>
            <person name="MacKenzie S."/>
            <person name="Amaro C."/>
        </authorList>
    </citation>
    <scope>NUCLEOTIDE SEQUENCE</scope>
</reference>
<dbReference type="AlphaFoldDB" id="A0A0E9R0R7"/>
<accession>A0A0E9R0R7</accession>
<reference evidence="1" key="1">
    <citation type="submission" date="2014-11" db="EMBL/GenBank/DDBJ databases">
        <authorList>
            <person name="Amaro Gonzalez C."/>
        </authorList>
    </citation>
    <scope>NUCLEOTIDE SEQUENCE</scope>
</reference>
<evidence type="ECO:0000313" key="1">
    <source>
        <dbReference type="EMBL" id="JAH22090.1"/>
    </source>
</evidence>
<dbReference type="EMBL" id="GBXM01086487">
    <property type="protein sequence ID" value="JAH22090.1"/>
    <property type="molecule type" value="Transcribed_RNA"/>
</dbReference>